<evidence type="ECO:0000313" key="3">
    <source>
        <dbReference type="Proteomes" id="UP000678374"/>
    </source>
</evidence>
<reference evidence="2" key="1">
    <citation type="submission" date="2021-04" db="EMBL/GenBank/DDBJ databases">
        <title>The genome sequence of Ideonella sp. 4Y11.</title>
        <authorList>
            <person name="Liu Y."/>
        </authorList>
    </citation>
    <scope>NUCLEOTIDE SEQUENCE</scope>
    <source>
        <strain evidence="2">4Y11</strain>
    </source>
</reference>
<keyword evidence="3" id="KW-1185">Reference proteome</keyword>
<proteinExistence type="predicted"/>
<accession>A0A940YR07</accession>
<dbReference type="InterPro" id="IPR025874">
    <property type="entry name" value="DZR"/>
</dbReference>
<dbReference type="RefSeq" id="WP_210803996.1">
    <property type="nucleotide sequence ID" value="NZ_JAGQDE010000026.1"/>
</dbReference>
<feature type="domain" description="DZANK-type" evidence="1">
    <location>
        <begin position="127"/>
        <end position="172"/>
    </location>
</feature>
<organism evidence="2 3">
    <name type="scientific">Ideonella aquatica</name>
    <dbReference type="NCBI Taxonomy" id="2824119"/>
    <lineage>
        <taxon>Bacteria</taxon>
        <taxon>Pseudomonadati</taxon>
        <taxon>Pseudomonadota</taxon>
        <taxon>Betaproteobacteria</taxon>
        <taxon>Burkholderiales</taxon>
        <taxon>Sphaerotilaceae</taxon>
        <taxon>Ideonella</taxon>
    </lineage>
</organism>
<evidence type="ECO:0000259" key="1">
    <source>
        <dbReference type="Pfam" id="PF12773"/>
    </source>
</evidence>
<dbReference type="Proteomes" id="UP000678374">
    <property type="component" value="Unassembled WGS sequence"/>
</dbReference>
<comment type="caution">
    <text evidence="2">The sequence shown here is derived from an EMBL/GenBank/DDBJ whole genome shotgun (WGS) entry which is preliminary data.</text>
</comment>
<dbReference type="EMBL" id="JAGQDE010000026">
    <property type="protein sequence ID" value="MBQ0961312.1"/>
    <property type="molecule type" value="Genomic_DNA"/>
</dbReference>
<gene>
    <name evidence="2" type="ORF">KAK06_20315</name>
</gene>
<dbReference type="Pfam" id="PF12773">
    <property type="entry name" value="DZR"/>
    <property type="match status" value="1"/>
</dbReference>
<protein>
    <submittedName>
        <fullName evidence="2">Zinc ribbon domain-containing protein</fullName>
    </submittedName>
</protein>
<evidence type="ECO:0000313" key="2">
    <source>
        <dbReference type="EMBL" id="MBQ0961312.1"/>
    </source>
</evidence>
<sequence>MHAGFQFQFDCSHCHKTWRSPFRPYRLGQFSSLLNRFSFFFGPSSMANRAGSGLSDARLDSARAGALSDAMREAETMFTTCPTCHQVVCESCFSREAGCCSKCVGESTRRPTAGGDDQPSAGAGVYCPNCQTPSDGGRFCAECGYDLASTHKSCPACGVMTSRSARFCTDCGHAF</sequence>
<name>A0A940YR07_9BURK</name>
<dbReference type="AlphaFoldDB" id="A0A940YR07"/>